<dbReference type="RefSeq" id="WP_345863084.1">
    <property type="nucleotide sequence ID" value="NZ_JBDIMF010000001.1"/>
</dbReference>
<feature type="transmembrane region" description="Helical" evidence="1">
    <location>
        <begin position="268"/>
        <end position="295"/>
    </location>
</feature>
<keyword evidence="1" id="KW-1133">Transmembrane helix</keyword>
<keyword evidence="1" id="KW-0812">Transmembrane</keyword>
<gene>
    <name evidence="2" type="ORF">ABC969_03895</name>
</gene>
<evidence type="ECO:0000256" key="1">
    <source>
        <dbReference type="SAM" id="Phobius"/>
    </source>
</evidence>
<dbReference type="EMBL" id="JBDIMF010000001">
    <property type="protein sequence ID" value="MEN2785561.1"/>
    <property type="molecule type" value="Genomic_DNA"/>
</dbReference>
<sequence length="372" mass="39512">MPRPLTPLWLTAPSRFATLSPTVARWALGVLTLLLAASLSALIAPAPSTNSRGSSAQADTMGDIVLYESIVSGVHAGGNYYAVAAAALRSGNYPLRPFVAFRLPTLAMVQSLLPPTLTIILLYALAAGVFLAWFFRLRDALAGALPRAVALILLAGGMAAFVQSALIGFHETWAGLLIALSLALRRPGRWVDAAAFGMMAMLVRETAALFVVLMAGAALIEGRRREAYGWAATLALFAVVVTLHAYAVSQVVRPLDPTSPGWSGLLGFGFFVQTMTVSTALLLAPSWLAALLVGLSLFGWATWRDPLAARALAVFVAYAALLALFGRVDTFYWGLMIAPTMLIGLAFAPDGVRDLMNAARAARKITITRLTR</sequence>
<evidence type="ECO:0000313" key="3">
    <source>
        <dbReference type="Proteomes" id="UP001404104"/>
    </source>
</evidence>
<keyword evidence="1" id="KW-0472">Membrane</keyword>
<organism evidence="2 3">
    <name type="scientific">Sphingomonas qilianensis</name>
    <dbReference type="NCBI Taxonomy" id="1736690"/>
    <lineage>
        <taxon>Bacteria</taxon>
        <taxon>Pseudomonadati</taxon>
        <taxon>Pseudomonadota</taxon>
        <taxon>Alphaproteobacteria</taxon>
        <taxon>Sphingomonadales</taxon>
        <taxon>Sphingomonadaceae</taxon>
        <taxon>Sphingomonas</taxon>
    </lineage>
</organism>
<feature type="transmembrane region" description="Helical" evidence="1">
    <location>
        <begin position="190"/>
        <end position="220"/>
    </location>
</feature>
<accession>A0ABU9XS80</accession>
<feature type="transmembrane region" description="Helical" evidence="1">
    <location>
        <begin position="148"/>
        <end position="170"/>
    </location>
</feature>
<feature type="transmembrane region" description="Helical" evidence="1">
    <location>
        <begin position="112"/>
        <end position="136"/>
    </location>
</feature>
<proteinExistence type="predicted"/>
<feature type="transmembrane region" description="Helical" evidence="1">
    <location>
        <begin position="331"/>
        <end position="348"/>
    </location>
</feature>
<comment type="caution">
    <text evidence="2">The sequence shown here is derived from an EMBL/GenBank/DDBJ whole genome shotgun (WGS) entry which is preliminary data.</text>
</comment>
<dbReference type="Proteomes" id="UP001404104">
    <property type="component" value="Unassembled WGS sequence"/>
</dbReference>
<evidence type="ECO:0008006" key="4">
    <source>
        <dbReference type="Google" id="ProtNLM"/>
    </source>
</evidence>
<feature type="transmembrane region" description="Helical" evidence="1">
    <location>
        <begin position="307"/>
        <end position="325"/>
    </location>
</feature>
<name>A0ABU9XS80_9SPHN</name>
<protein>
    <recommendedName>
        <fullName evidence="4">DUF2029 domain-containing protein</fullName>
    </recommendedName>
</protein>
<reference evidence="2 3" key="1">
    <citation type="submission" date="2024-05" db="EMBL/GenBank/DDBJ databases">
        <authorList>
            <person name="Liu Q."/>
            <person name="Xin Y.-H."/>
        </authorList>
    </citation>
    <scope>NUCLEOTIDE SEQUENCE [LARGE SCALE GENOMIC DNA]</scope>
    <source>
        <strain evidence="2 3">CGMCC 1.15349</strain>
    </source>
</reference>
<feature type="transmembrane region" description="Helical" evidence="1">
    <location>
        <begin position="23"/>
        <end position="44"/>
    </location>
</feature>
<evidence type="ECO:0000313" key="2">
    <source>
        <dbReference type="EMBL" id="MEN2785561.1"/>
    </source>
</evidence>
<keyword evidence="3" id="KW-1185">Reference proteome</keyword>
<feature type="transmembrane region" description="Helical" evidence="1">
    <location>
        <begin position="65"/>
        <end position="88"/>
    </location>
</feature>
<feature type="transmembrane region" description="Helical" evidence="1">
    <location>
        <begin position="227"/>
        <end position="248"/>
    </location>
</feature>